<protein>
    <recommendedName>
        <fullName evidence="2">Sfi1 spindle body domain-containing protein</fullName>
    </recommendedName>
</protein>
<feature type="compositionally biased region" description="Low complexity" evidence="1">
    <location>
        <begin position="946"/>
        <end position="960"/>
    </location>
</feature>
<evidence type="ECO:0000259" key="2">
    <source>
        <dbReference type="Pfam" id="PF08457"/>
    </source>
</evidence>
<feature type="region of interest" description="Disordered" evidence="1">
    <location>
        <begin position="249"/>
        <end position="270"/>
    </location>
</feature>
<dbReference type="AlphaFoldDB" id="A0A165AMB3"/>
<gene>
    <name evidence="3" type="ORF">SISNIDRAFT_448142</name>
</gene>
<reference evidence="3 4" key="1">
    <citation type="journal article" date="2016" name="Mol. Biol. Evol.">
        <title>Comparative Genomics of Early-Diverging Mushroom-Forming Fungi Provides Insights into the Origins of Lignocellulose Decay Capabilities.</title>
        <authorList>
            <person name="Nagy L.G."/>
            <person name="Riley R."/>
            <person name="Tritt A."/>
            <person name="Adam C."/>
            <person name="Daum C."/>
            <person name="Floudas D."/>
            <person name="Sun H."/>
            <person name="Yadav J.S."/>
            <person name="Pangilinan J."/>
            <person name="Larsson K.H."/>
            <person name="Matsuura K."/>
            <person name="Barry K."/>
            <person name="Labutti K."/>
            <person name="Kuo R."/>
            <person name="Ohm R.A."/>
            <person name="Bhattacharya S.S."/>
            <person name="Shirouzu T."/>
            <person name="Yoshinaga Y."/>
            <person name="Martin F.M."/>
            <person name="Grigoriev I.V."/>
            <person name="Hibbett D.S."/>
        </authorList>
    </citation>
    <scope>NUCLEOTIDE SEQUENCE [LARGE SCALE GENOMIC DNA]</scope>
    <source>
        <strain evidence="3 4">HHB9708</strain>
    </source>
</reference>
<feature type="region of interest" description="Disordered" evidence="1">
    <location>
        <begin position="935"/>
        <end position="1002"/>
    </location>
</feature>
<evidence type="ECO:0000256" key="1">
    <source>
        <dbReference type="SAM" id="MobiDB-lite"/>
    </source>
</evidence>
<keyword evidence="4" id="KW-1185">Reference proteome</keyword>
<dbReference type="EMBL" id="KV419394">
    <property type="protein sequence ID" value="KZS99266.1"/>
    <property type="molecule type" value="Genomic_DNA"/>
</dbReference>
<name>A0A165AMB3_9AGAM</name>
<dbReference type="Proteomes" id="UP000076722">
    <property type="component" value="Unassembled WGS sequence"/>
</dbReference>
<dbReference type="STRING" id="1314777.A0A165AMB3"/>
<evidence type="ECO:0000313" key="3">
    <source>
        <dbReference type="EMBL" id="KZS99266.1"/>
    </source>
</evidence>
<feature type="domain" description="Sfi1 spindle body" evidence="2">
    <location>
        <begin position="273"/>
        <end position="760"/>
    </location>
</feature>
<accession>A0A165AMB3</accession>
<feature type="region of interest" description="Disordered" evidence="1">
    <location>
        <begin position="107"/>
        <end position="133"/>
    </location>
</feature>
<dbReference type="Pfam" id="PF08457">
    <property type="entry name" value="Sfi1"/>
    <property type="match status" value="1"/>
</dbReference>
<organism evidence="3 4">
    <name type="scientific">Sistotremastrum niveocremeum HHB9708</name>
    <dbReference type="NCBI Taxonomy" id="1314777"/>
    <lineage>
        <taxon>Eukaryota</taxon>
        <taxon>Fungi</taxon>
        <taxon>Dikarya</taxon>
        <taxon>Basidiomycota</taxon>
        <taxon>Agaricomycotina</taxon>
        <taxon>Agaricomycetes</taxon>
        <taxon>Sistotremastrales</taxon>
        <taxon>Sistotremastraceae</taxon>
        <taxon>Sertulicium</taxon>
        <taxon>Sertulicium niveocremeum</taxon>
    </lineage>
</organism>
<dbReference type="OrthoDB" id="1933281at2759"/>
<feature type="compositionally biased region" description="Basic and acidic residues" evidence="1">
    <location>
        <begin position="114"/>
        <end position="123"/>
    </location>
</feature>
<dbReference type="InterPro" id="IPR013665">
    <property type="entry name" value="Sfi1_dom"/>
</dbReference>
<evidence type="ECO:0000313" key="4">
    <source>
        <dbReference type="Proteomes" id="UP000076722"/>
    </source>
</evidence>
<sequence length="1028" mass="121592">MPPFEPPRASTPSRIIHSDVLDTSTTSSSSLALQSLSPENVEILDSIIQRAKDENGFLYGFKAYNEVLQERGMNAADDVVYYRMLLKVATVKGDTWGERWTRAKAQQGIARRSTSREREEPVMHRPISQRPPFAHHLPLSSDALVSEDLEPLPSRVRMPSLHHAPLAPLHHARRGDEFDSSILETASAHSTSERTILNLDLPRDQLDNRHSRHYSPERELNPGLYADVPFIPRARHTLRSEKEDLRLRSVDPADHPPTRPPTHHAASEAEDAWERVRQQRQEKVADDFRTEMLLARCFDVWVQGTRWIIETNNQVDHARSRLQTSLWLRRWREAYSKQRDRNESLEAHALAFTVSRYFTVWRRRLRERQVKAWRDEIRRKMAILKSARDKTLCKEAWARWRRRYHLNQLEKGFRLRALSRAMETWHSRINQRNRMVSAAQNLADLFENRRMVQLFQRWCHMTQLSSIERRVHQVGQRRLKQNFLHLWNRYTRDSRAANAVYSKNLLRHGFENWRKVHKQKQILVSRAVKFNHGLDKSLLRAVLRIWVSRERGRLFQRVRAFRLQRNAWDAWVKRLNHVTQLNDRAEPFIKQSSVLSALEGWRKWRSTFHLRQQNAEFSVEYHGLRLAEKHLFHWRLKLRANLKQLKQARAARRFFVQRAAWDKWRMLLETRRREAKLKAFSEKLLNRVFTRWASASKRNAQLRNASQEMSRKVNLRLLRTAISAWTNRVVTIKLREIQATERWQTRILRTAYTRWKTICLRHVENLNLMDSFHFVRQEDVLRNAFAKWYNATRNSQQRGQRLRAHEEESKEALLAAAWEHWRDRLIANRLRPLEDEMLMRLKANLLVRAFGNWQRKTKILPALRFHNSQTKLKAWQVWRASMPRARQAHAARDFERRTTLKQTFSKWLQIYRSRIALKAVARARYLRLPEPPKPSFVKSLNDSMKPRSASTSSRPIASSSKQLLGVPKDRGLSRLLAPSTHRSIPPAPEAARPKSSQAVSSVDEKMNLWARLKSSTTEFPKRPSSVDP</sequence>
<proteinExistence type="predicted"/>